<evidence type="ECO:0000313" key="6">
    <source>
        <dbReference type="EMBL" id="KAK1743283.1"/>
    </source>
</evidence>
<keyword evidence="3" id="KW-0175">Coiled coil</keyword>
<protein>
    <submittedName>
        <fullName evidence="6">DUF3506 domain-containing protein</fullName>
    </submittedName>
</protein>
<keyword evidence="2" id="KW-0833">Ubl conjugation pathway</keyword>
<evidence type="ECO:0000256" key="1">
    <source>
        <dbReference type="ARBA" id="ARBA00004906"/>
    </source>
</evidence>
<evidence type="ECO:0000256" key="4">
    <source>
        <dbReference type="SAM" id="MobiDB-lite"/>
    </source>
</evidence>
<feature type="coiled-coil region" evidence="3">
    <location>
        <begin position="119"/>
        <end position="162"/>
    </location>
</feature>
<evidence type="ECO:0000256" key="3">
    <source>
        <dbReference type="SAM" id="Coils"/>
    </source>
</evidence>
<sequence length="381" mass="43265">MLGLLSSAIMRFIAPLLAVSSMGILVCGFNAFPTKHLTHHVPLSVSRSSLFMSTSFGSFPEEWSDSDNSESTGRYSTNQYDGNDGAFPLPDDTDITEARQLRWEREAMVQSKFVSDDGVFELRRKISDLRLRLMDAREKLAEEGQQQRIRELEEQLFSLNTKDAEFMYAMSLELMENAQREGDPHTAEKYRLQAAEARLVIPQLNMHGLWVGKYGDHGFEMINVTYAGDTLVATKVTGDQNVPKGEVSFTVDLSPHIHSDKGMLSLEPIELNAKASRQWGKKFLPRYQGQGQVAAEGFTNGKWIEGQLILVGRFFSFAWVPIGHQVFFGRPSSDLTLKMLREQQEDDLKRDQVSVMREAAHNMMEETYWIEKDDSFQGGWE</sequence>
<dbReference type="EMBL" id="JATAAI010000009">
    <property type="protein sequence ID" value="KAK1743283.1"/>
    <property type="molecule type" value="Genomic_DNA"/>
</dbReference>
<dbReference type="AlphaFoldDB" id="A0AAD8YCG9"/>
<evidence type="ECO:0000256" key="2">
    <source>
        <dbReference type="ARBA" id="ARBA00022786"/>
    </source>
</evidence>
<dbReference type="Proteomes" id="UP001224775">
    <property type="component" value="Unassembled WGS sequence"/>
</dbReference>
<feature type="transmembrane region" description="Helical" evidence="5">
    <location>
        <begin position="12"/>
        <end position="32"/>
    </location>
</feature>
<feature type="compositionally biased region" description="Polar residues" evidence="4">
    <location>
        <begin position="69"/>
        <end position="81"/>
    </location>
</feature>
<reference evidence="6" key="1">
    <citation type="submission" date="2023-06" db="EMBL/GenBank/DDBJ databases">
        <title>Survivors Of The Sea: Transcriptome response of Skeletonema marinoi to long-term dormancy.</title>
        <authorList>
            <person name="Pinder M.I.M."/>
            <person name="Kourtchenko O."/>
            <person name="Robertson E.K."/>
            <person name="Larsson T."/>
            <person name="Maumus F."/>
            <person name="Osuna-Cruz C.M."/>
            <person name="Vancaester E."/>
            <person name="Stenow R."/>
            <person name="Vandepoele K."/>
            <person name="Ploug H."/>
            <person name="Bruchert V."/>
            <person name="Godhe A."/>
            <person name="Topel M."/>
        </authorList>
    </citation>
    <scope>NUCLEOTIDE SEQUENCE</scope>
    <source>
        <strain evidence="6">R05AC</strain>
    </source>
</reference>
<keyword evidence="5" id="KW-1133">Transmembrane helix</keyword>
<dbReference type="PANTHER" id="PTHR10706">
    <property type="entry name" value="F-BOX FAMILY PROTEIN"/>
    <property type="match status" value="1"/>
</dbReference>
<dbReference type="PANTHER" id="PTHR10706:SF130">
    <property type="entry name" value="F-BOX ONLY PROTEIN 31"/>
    <property type="match status" value="1"/>
</dbReference>
<keyword evidence="5" id="KW-0812">Transmembrane</keyword>
<gene>
    <name evidence="6" type="ORF">QTG54_005904</name>
</gene>
<evidence type="ECO:0000313" key="7">
    <source>
        <dbReference type="Proteomes" id="UP001224775"/>
    </source>
</evidence>
<evidence type="ECO:0000256" key="5">
    <source>
        <dbReference type="SAM" id="Phobius"/>
    </source>
</evidence>
<comment type="pathway">
    <text evidence="1">Protein modification; protein ubiquitination.</text>
</comment>
<comment type="caution">
    <text evidence="6">The sequence shown here is derived from an EMBL/GenBank/DDBJ whole genome shotgun (WGS) entry which is preliminary data.</text>
</comment>
<dbReference type="Pfam" id="PF12014">
    <property type="entry name" value="Cyclin_D1_bind"/>
    <property type="match status" value="1"/>
</dbReference>
<name>A0AAD8YCG9_9STRA</name>
<keyword evidence="5" id="KW-0472">Membrane</keyword>
<organism evidence="6 7">
    <name type="scientific">Skeletonema marinoi</name>
    <dbReference type="NCBI Taxonomy" id="267567"/>
    <lineage>
        <taxon>Eukaryota</taxon>
        <taxon>Sar</taxon>
        <taxon>Stramenopiles</taxon>
        <taxon>Ochrophyta</taxon>
        <taxon>Bacillariophyta</taxon>
        <taxon>Coscinodiscophyceae</taxon>
        <taxon>Thalassiosirophycidae</taxon>
        <taxon>Thalassiosirales</taxon>
        <taxon>Skeletonemataceae</taxon>
        <taxon>Skeletonema</taxon>
        <taxon>Skeletonema marinoi-dohrnii complex</taxon>
    </lineage>
</organism>
<proteinExistence type="predicted"/>
<keyword evidence="7" id="KW-1185">Reference proteome</keyword>
<accession>A0AAD8YCG9</accession>
<feature type="region of interest" description="Disordered" evidence="4">
    <location>
        <begin position="59"/>
        <end position="91"/>
    </location>
</feature>
<dbReference type="InterPro" id="IPR045048">
    <property type="entry name" value="FBXO31/39"/>
</dbReference>